<feature type="transmembrane region" description="Helical" evidence="3">
    <location>
        <begin position="308"/>
        <end position="327"/>
    </location>
</feature>
<keyword evidence="6" id="KW-1185">Reference proteome</keyword>
<evidence type="ECO:0000313" key="6">
    <source>
        <dbReference type="Proteomes" id="UP000706926"/>
    </source>
</evidence>
<dbReference type="GeneID" id="95406806"/>
<keyword evidence="3" id="KW-0812">Transmembrane</keyword>
<dbReference type="PANTHER" id="PTHR23028:SF134">
    <property type="entry name" value="PUTATIVE (AFU_ORTHOLOGUE AFUA_4G08520)-RELATED"/>
    <property type="match status" value="1"/>
</dbReference>
<feature type="transmembrane region" description="Helical" evidence="3">
    <location>
        <begin position="94"/>
        <end position="119"/>
    </location>
</feature>
<dbReference type="PANTHER" id="PTHR23028">
    <property type="entry name" value="ACETYLTRANSFERASE"/>
    <property type="match status" value="1"/>
</dbReference>
<feature type="domain" description="Acyltransferase 3" evidence="4">
    <location>
        <begin position="5"/>
        <end position="351"/>
    </location>
</feature>
<dbReference type="Proteomes" id="UP000706926">
    <property type="component" value="Unassembled WGS sequence"/>
</dbReference>
<dbReference type="InterPro" id="IPR050879">
    <property type="entry name" value="Acyltransferase_3"/>
</dbReference>
<dbReference type="InterPro" id="IPR002656">
    <property type="entry name" value="Acyl_transf_3_dom"/>
</dbReference>
<evidence type="ECO:0000256" key="1">
    <source>
        <dbReference type="ARBA" id="ARBA00004370"/>
    </source>
</evidence>
<evidence type="ECO:0000313" key="5">
    <source>
        <dbReference type="EMBL" id="MBP1895810.1"/>
    </source>
</evidence>
<feature type="transmembrane region" description="Helical" evidence="3">
    <location>
        <begin position="12"/>
        <end position="32"/>
    </location>
</feature>
<gene>
    <name evidence="5" type="ORF">J2Z18_004920</name>
</gene>
<protein>
    <submittedName>
        <fullName evidence="5">Peptidoglycan/LPS O-acetylase OafA/YrhL</fullName>
    </submittedName>
</protein>
<organism evidence="5 6">
    <name type="scientific">Paenibacillus lactis</name>
    <dbReference type="NCBI Taxonomy" id="228574"/>
    <lineage>
        <taxon>Bacteria</taxon>
        <taxon>Bacillati</taxon>
        <taxon>Bacillota</taxon>
        <taxon>Bacilli</taxon>
        <taxon>Bacillales</taxon>
        <taxon>Paenibacillaceae</taxon>
        <taxon>Paenibacillus</taxon>
    </lineage>
</organism>
<keyword evidence="3" id="KW-1133">Transmembrane helix</keyword>
<dbReference type="EMBL" id="JAGGKI010000017">
    <property type="protein sequence ID" value="MBP1895810.1"/>
    <property type="molecule type" value="Genomic_DNA"/>
</dbReference>
<sequence length="400" mass="45076">MKKIVYLDGLRGLAAFVVVIAHFVQVFMPSVIEGREEIRHFAFEEMLAETPLNLLFNGNFSVCLFFALSGYVLSWRYFRTGDRTILYSAAIRRYFRLAGPAFASVVIAYVCMIAGWGMFDDVRGLTGSSMPDPFAADASLLTMVKEGLFHTFFTYGAQYNPVLWTMTYELFGSLFIFAFLLLCGRRRIRFVLYAALVCWLLDSYYLAFVIGVLLSDLQHSGRDRLARVRRPWINAVLLAAGLFFGSYPYIHPAGTLYAVLLWESSKFDFFVFYHVIGAGLVLTAVLNSSRLQALLGSKWCAYLGKISFSLYLVHFTILCTFGCFLFLQLSAVLPYGINILITFTVTLAFIMAFAHGFYRLVDAVILDMLSRWNKRMFIGAKRAGKKGGTKPVSAGEQAMD</sequence>
<evidence type="ECO:0000256" key="2">
    <source>
        <dbReference type="ARBA" id="ARBA00007400"/>
    </source>
</evidence>
<keyword evidence="3" id="KW-0472">Membrane</keyword>
<feature type="transmembrane region" description="Helical" evidence="3">
    <location>
        <begin position="339"/>
        <end position="358"/>
    </location>
</feature>
<evidence type="ECO:0000259" key="4">
    <source>
        <dbReference type="Pfam" id="PF01757"/>
    </source>
</evidence>
<comment type="subcellular location">
    <subcellularLocation>
        <location evidence="1">Membrane</location>
    </subcellularLocation>
</comment>
<proteinExistence type="inferred from homology"/>
<feature type="transmembrane region" description="Helical" evidence="3">
    <location>
        <begin position="52"/>
        <end position="73"/>
    </location>
</feature>
<accession>A0ABS4FHT6</accession>
<feature type="transmembrane region" description="Helical" evidence="3">
    <location>
        <begin position="190"/>
        <end position="212"/>
    </location>
</feature>
<evidence type="ECO:0000256" key="3">
    <source>
        <dbReference type="SAM" id="Phobius"/>
    </source>
</evidence>
<dbReference type="Pfam" id="PF01757">
    <property type="entry name" value="Acyl_transf_3"/>
    <property type="match status" value="1"/>
</dbReference>
<feature type="transmembrane region" description="Helical" evidence="3">
    <location>
        <begin position="270"/>
        <end position="288"/>
    </location>
</feature>
<dbReference type="RefSeq" id="WP_210095463.1">
    <property type="nucleotide sequence ID" value="NZ_BOSA01000011.1"/>
</dbReference>
<feature type="transmembrane region" description="Helical" evidence="3">
    <location>
        <begin position="162"/>
        <end position="183"/>
    </location>
</feature>
<name>A0ABS4FHT6_9BACL</name>
<reference evidence="5 6" key="1">
    <citation type="submission" date="2021-03" db="EMBL/GenBank/DDBJ databases">
        <title>Genomic Encyclopedia of Type Strains, Phase IV (KMG-IV): sequencing the most valuable type-strain genomes for metagenomic binning, comparative biology and taxonomic classification.</title>
        <authorList>
            <person name="Goeker M."/>
        </authorList>
    </citation>
    <scope>NUCLEOTIDE SEQUENCE [LARGE SCALE GENOMIC DNA]</scope>
    <source>
        <strain evidence="5 6">DSM 15596</strain>
    </source>
</reference>
<comment type="similarity">
    <text evidence="2">Belongs to the acyltransferase 3 family.</text>
</comment>
<comment type="caution">
    <text evidence="5">The sequence shown here is derived from an EMBL/GenBank/DDBJ whole genome shotgun (WGS) entry which is preliminary data.</text>
</comment>